<protein>
    <submittedName>
        <fullName evidence="1">Uncharacterized protein</fullName>
    </submittedName>
</protein>
<organism evidence="1 2">
    <name type="scientific">Thermus filiformis</name>
    <dbReference type="NCBI Taxonomy" id="276"/>
    <lineage>
        <taxon>Bacteria</taxon>
        <taxon>Thermotogati</taxon>
        <taxon>Deinococcota</taxon>
        <taxon>Deinococci</taxon>
        <taxon>Thermales</taxon>
        <taxon>Thermaceae</taxon>
        <taxon>Thermus</taxon>
    </lineage>
</organism>
<sequence>MFPSGSSLKPFFPSLPHLSRFYRVLVNSAPPLAHLAIRMAQGKGLLQVVDLKPIPLAHGHRIRGFDLSVFPSRSRVHNLIRSRLLLKMAGVEL</sequence>
<evidence type="ECO:0000313" key="1">
    <source>
        <dbReference type="EMBL" id="KGQ21256.2"/>
    </source>
</evidence>
<keyword evidence="2" id="KW-1185">Reference proteome</keyword>
<proteinExistence type="predicted"/>
<dbReference type="EMBL" id="JPSL02000040">
    <property type="protein sequence ID" value="KGQ21256.2"/>
    <property type="molecule type" value="Genomic_DNA"/>
</dbReference>
<name>A0A0A2WM63_THEFI</name>
<reference evidence="1 2" key="1">
    <citation type="journal article" date="2015" name="Genome Announc.">
        <title>Draft Genome Sequence of the Thermophile Thermus filiformis ATCC 43280, Producer of Carotenoid-(Di)glucoside-Branched Fatty Acid (Di)esters and Source of Hyperthermostable Enzymes of Biotechnological Interest.</title>
        <authorList>
            <person name="Mandelli F."/>
            <person name="Oliveira Ramires B."/>
            <person name="Couger M.B."/>
            <person name="Paixao D.A."/>
            <person name="Camilo C.M."/>
            <person name="Polikarpov I."/>
            <person name="Prade R."/>
            <person name="Riano-Pachon D.M."/>
            <person name="Squina F.M."/>
        </authorList>
    </citation>
    <scope>NUCLEOTIDE SEQUENCE [LARGE SCALE GENOMIC DNA]</scope>
    <source>
        <strain evidence="1 2">ATCC 43280</strain>
    </source>
</reference>
<evidence type="ECO:0000313" key="2">
    <source>
        <dbReference type="Proteomes" id="UP000030364"/>
    </source>
</evidence>
<dbReference type="AlphaFoldDB" id="A0A0A2WM63"/>
<accession>A0A0A2WM63</accession>
<dbReference type="Proteomes" id="UP000030364">
    <property type="component" value="Unassembled WGS sequence"/>
</dbReference>
<gene>
    <name evidence="1" type="ORF">THFILI_11835</name>
</gene>
<comment type="caution">
    <text evidence="1">The sequence shown here is derived from an EMBL/GenBank/DDBJ whole genome shotgun (WGS) entry which is preliminary data.</text>
</comment>